<dbReference type="GO" id="GO:0006355">
    <property type="term" value="P:regulation of DNA-templated transcription"/>
    <property type="evidence" value="ECO:0007669"/>
    <property type="project" value="InterPro"/>
</dbReference>
<dbReference type="SUPFAM" id="SSF46894">
    <property type="entry name" value="C-terminal effector domain of the bipartite response regulators"/>
    <property type="match status" value="1"/>
</dbReference>
<dbReference type="PANTHER" id="PTHR43214">
    <property type="entry name" value="TWO-COMPONENT RESPONSE REGULATOR"/>
    <property type="match status" value="1"/>
</dbReference>
<gene>
    <name evidence="6" type="ORF">NT6N_33310</name>
</gene>
<protein>
    <submittedName>
        <fullName evidence="6">DNA-binding response regulator</fullName>
    </submittedName>
</protein>
<dbReference type="PROSITE" id="PS50043">
    <property type="entry name" value="HTH_LUXR_2"/>
    <property type="match status" value="1"/>
</dbReference>
<evidence type="ECO:0000259" key="5">
    <source>
        <dbReference type="PROSITE" id="PS50110"/>
    </source>
</evidence>
<dbReference type="InterPro" id="IPR058245">
    <property type="entry name" value="NreC/VraR/RcsB-like_REC"/>
</dbReference>
<reference evidence="6" key="1">
    <citation type="submission" date="2024-07" db="EMBL/GenBank/DDBJ databases">
        <title>Complete genome sequence of Verrucomicrobiaceae bacterium NT6N.</title>
        <authorList>
            <person name="Huang C."/>
            <person name="Takami H."/>
            <person name="Hamasaki K."/>
        </authorList>
    </citation>
    <scope>NUCLEOTIDE SEQUENCE</scope>
    <source>
        <strain evidence="6">NT6N</strain>
    </source>
</reference>
<dbReference type="InterPro" id="IPR016032">
    <property type="entry name" value="Sig_transdc_resp-reg_C-effctor"/>
</dbReference>
<keyword evidence="2 6" id="KW-0238">DNA-binding</keyword>
<name>A0AAT9FQJ2_9BACT</name>
<dbReference type="GO" id="GO:0000160">
    <property type="term" value="P:phosphorelay signal transduction system"/>
    <property type="evidence" value="ECO:0007669"/>
    <property type="project" value="InterPro"/>
</dbReference>
<dbReference type="Gene3D" id="3.40.50.2300">
    <property type="match status" value="1"/>
</dbReference>
<dbReference type="PROSITE" id="PS50110">
    <property type="entry name" value="RESPONSE_REGULATORY"/>
    <property type="match status" value="1"/>
</dbReference>
<dbReference type="Pfam" id="PF00196">
    <property type="entry name" value="GerE"/>
    <property type="match status" value="1"/>
</dbReference>
<evidence type="ECO:0000256" key="1">
    <source>
        <dbReference type="ARBA" id="ARBA00022553"/>
    </source>
</evidence>
<dbReference type="SUPFAM" id="SSF52172">
    <property type="entry name" value="CheY-like"/>
    <property type="match status" value="1"/>
</dbReference>
<evidence type="ECO:0000256" key="3">
    <source>
        <dbReference type="PROSITE-ProRule" id="PRU00169"/>
    </source>
</evidence>
<feature type="domain" description="Response regulatory" evidence="5">
    <location>
        <begin position="1"/>
        <end position="117"/>
    </location>
</feature>
<evidence type="ECO:0000259" key="4">
    <source>
        <dbReference type="PROSITE" id="PS50043"/>
    </source>
</evidence>
<dbReference type="SMART" id="SM00421">
    <property type="entry name" value="HTH_LUXR"/>
    <property type="match status" value="1"/>
</dbReference>
<proteinExistence type="predicted"/>
<organism evidence="6">
    <name type="scientific">Oceaniferula spumae</name>
    <dbReference type="NCBI Taxonomy" id="2979115"/>
    <lineage>
        <taxon>Bacteria</taxon>
        <taxon>Pseudomonadati</taxon>
        <taxon>Verrucomicrobiota</taxon>
        <taxon>Verrucomicrobiia</taxon>
        <taxon>Verrucomicrobiales</taxon>
        <taxon>Verrucomicrobiaceae</taxon>
        <taxon>Oceaniferula</taxon>
    </lineage>
</organism>
<sequence length="211" mass="23225">MVVEDNSVYRNAIVSSLNKSDGFTCIAEASTSDQAMRALEAESADPDIILLDLEMPGTHGLDAIAPLLELAPRSRIIILTQSDRESHILQSITRRASGYLLKTATRSEILNGIREVHDGGASIDPKVAHIALKLIRRIQPDSPPEDDDQLLTARELDVLQLLSDGYVKKEIAEKLELSPHGVDKRMRRIYDKLQVQNVAAAVATAVRNGWI</sequence>
<dbReference type="KEGG" id="osu:NT6N_33310"/>
<evidence type="ECO:0000313" key="6">
    <source>
        <dbReference type="EMBL" id="BDS08291.1"/>
    </source>
</evidence>
<dbReference type="InterPro" id="IPR001789">
    <property type="entry name" value="Sig_transdc_resp-reg_receiver"/>
</dbReference>
<dbReference type="InterPro" id="IPR011006">
    <property type="entry name" value="CheY-like_superfamily"/>
</dbReference>
<dbReference type="EMBL" id="AP026866">
    <property type="protein sequence ID" value="BDS08291.1"/>
    <property type="molecule type" value="Genomic_DNA"/>
</dbReference>
<dbReference type="AlphaFoldDB" id="A0AAT9FQJ2"/>
<accession>A0AAT9FQJ2</accession>
<evidence type="ECO:0000256" key="2">
    <source>
        <dbReference type="ARBA" id="ARBA00023125"/>
    </source>
</evidence>
<dbReference type="PRINTS" id="PR00038">
    <property type="entry name" value="HTHLUXR"/>
</dbReference>
<dbReference type="InterPro" id="IPR039420">
    <property type="entry name" value="WalR-like"/>
</dbReference>
<feature type="modified residue" description="4-aspartylphosphate" evidence="3">
    <location>
        <position position="52"/>
    </location>
</feature>
<feature type="domain" description="HTH luxR-type" evidence="4">
    <location>
        <begin position="144"/>
        <end position="209"/>
    </location>
</feature>
<dbReference type="SMART" id="SM00448">
    <property type="entry name" value="REC"/>
    <property type="match status" value="1"/>
</dbReference>
<keyword evidence="1 3" id="KW-0597">Phosphoprotein</keyword>
<dbReference type="GO" id="GO:0003677">
    <property type="term" value="F:DNA binding"/>
    <property type="evidence" value="ECO:0007669"/>
    <property type="project" value="UniProtKB-KW"/>
</dbReference>
<dbReference type="InterPro" id="IPR000792">
    <property type="entry name" value="Tscrpt_reg_LuxR_C"/>
</dbReference>
<dbReference type="Pfam" id="PF00072">
    <property type="entry name" value="Response_reg"/>
    <property type="match status" value="1"/>
</dbReference>
<dbReference type="CDD" id="cd17535">
    <property type="entry name" value="REC_NarL-like"/>
    <property type="match status" value="1"/>
</dbReference>